<dbReference type="Proteomes" id="UP000437446">
    <property type="component" value="Unassembled WGS sequence"/>
</dbReference>
<dbReference type="AlphaFoldDB" id="A0A412LYE4"/>
<proteinExistence type="inferred from homology"/>
<dbReference type="SUPFAM" id="SSF88659">
    <property type="entry name" value="Sigma3 and sigma4 domains of RNA polymerase sigma factors"/>
    <property type="match status" value="1"/>
</dbReference>
<dbReference type="InterPro" id="IPR013249">
    <property type="entry name" value="RNA_pol_sigma70_r4_t2"/>
</dbReference>
<reference evidence="7 8" key="1">
    <citation type="journal article" date="2019" name="Nat. Med.">
        <title>A library of human gut bacterial isolates paired with longitudinal multiomics data enables mechanistic microbiome research.</title>
        <authorList>
            <person name="Poyet M."/>
            <person name="Groussin M."/>
            <person name="Gibbons S.M."/>
            <person name="Avila-Pacheco J."/>
            <person name="Jiang X."/>
            <person name="Kearney S.M."/>
            <person name="Perrotta A.R."/>
            <person name="Berdy B."/>
            <person name="Zhao S."/>
            <person name="Lieberman T.D."/>
            <person name="Swanson P.K."/>
            <person name="Smith M."/>
            <person name="Roesemann S."/>
            <person name="Alexander J.E."/>
            <person name="Rich S.A."/>
            <person name="Livny J."/>
            <person name="Vlamakis H."/>
            <person name="Clish C."/>
            <person name="Bullock K."/>
            <person name="Deik A."/>
            <person name="Scott J."/>
            <person name="Pierce K.A."/>
            <person name="Xavier R.J."/>
            <person name="Alm E.J."/>
        </authorList>
    </citation>
    <scope>NUCLEOTIDE SEQUENCE [LARGE SCALE GENOMIC DNA]</scope>
    <source>
        <strain evidence="7 8">BIOML-A25</strain>
    </source>
</reference>
<keyword evidence="3" id="KW-0731">Sigma factor</keyword>
<dbReference type="SUPFAM" id="SSF88946">
    <property type="entry name" value="Sigma2 domain of RNA polymerase sigma factors"/>
    <property type="match status" value="1"/>
</dbReference>
<dbReference type="Gene3D" id="1.10.10.10">
    <property type="entry name" value="Winged helix-like DNA-binding domain superfamily/Winged helix DNA-binding domain"/>
    <property type="match status" value="1"/>
</dbReference>
<dbReference type="GO" id="GO:0016987">
    <property type="term" value="F:sigma factor activity"/>
    <property type="evidence" value="ECO:0007669"/>
    <property type="project" value="UniProtKB-KW"/>
</dbReference>
<keyword evidence="2" id="KW-0805">Transcription regulation</keyword>
<organism evidence="7 8">
    <name type="scientific">Parabacteroides merdae</name>
    <dbReference type="NCBI Taxonomy" id="46503"/>
    <lineage>
        <taxon>Bacteria</taxon>
        <taxon>Pseudomonadati</taxon>
        <taxon>Bacteroidota</taxon>
        <taxon>Bacteroidia</taxon>
        <taxon>Bacteroidales</taxon>
        <taxon>Tannerellaceae</taxon>
        <taxon>Parabacteroides</taxon>
    </lineage>
</organism>
<gene>
    <name evidence="7" type="ORF">GMD66_14720</name>
</gene>
<dbReference type="CDD" id="cd06171">
    <property type="entry name" value="Sigma70_r4"/>
    <property type="match status" value="1"/>
</dbReference>
<dbReference type="InterPro" id="IPR039425">
    <property type="entry name" value="RNA_pol_sigma-70-like"/>
</dbReference>
<dbReference type="InterPro" id="IPR014284">
    <property type="entry name" value="RNA_pol_sigma-70_dom"/>
</dbReference>
<dbReference type="EMBL" id="WNCR01000008">
    <property type="protein sequence ID" value="MTU30444.1"/>
    <property type="molecule type" value="Genomic_DNA"/>
</dbReference>
<feature type="domain" description="RNA polymerase sigma-70 region 2" evidence="5">
    <location>
        <begin position="12"/>
        <end position="74"/>
    </location>
</feature>
<evidence type="ECO:0000313" key="7">
    <source>
        <dbReference type="EMBL" id="MTU30444.1"/>
    </source>
</evidence>
<dbReference type="Gene3D" id="1.10.1740.10">
    <property type="match status" value="1"/>
</dbReference>
<dbReference type="Pfam" id="PF04542">
    <property type="entry name" value="Sigma70_r2"/>
    <property type="match status" value="1"/>
</dbReference>
<dbReference type="PANTHER" id="PTHR43133">
    <property type="entry name" value="RNA POLYMERASE ECF-TYPE SIGMA FACTO"/>
    <property type="match status" value="1"/>
</dbReference>
<evidence type="ECO:0000256" key="2">
    <source>
        <dbReference type="ARBA" id="ARBA00023015"/>
    </source>
</evidence>
<accession>A0A412LYE4</accession>
<evidence type="ECO:0000259" key="6">
    <source>
        <dbReference type="Pfam" id="PF08281"/>
    </source>
</evidence>
<dbReference type="InterPro" id="IPR007627">
    <property type="entry name" value="RNA_pol_sigma70_r2"/>
</dbReference>
<dbReference type="InterPro" id="IPR036388">
    <property type="entry name" value="WH-like_DNA-bd_sf"/>
</dbReference>
<dbReference type="InterPro" id="IPR013324">
    <property type="entry name" value="RNA_pol_sigma_r3/r4-like"/>
</dbReference>
<dbReference type="Pfam" id="PF08281">
    <property type="entry name" value="Sigma70_r4_2"/>
    <property type="match status" value="1"/>
</dbReference>
<evidence type="ECO:0000256" key="3">
    <source>
        <dbReference type="ARBA" id="ARBA00023082"/>
    </source>
</evidence>
<comment type="similarity">
    <text evidence="1">Belongs to the sigma-70 factor family. ECF subfamily.</text>
</comment>
<dbReference type="GO" id="GO:0003677">
    <property type="term" value="F:DNA binding"/>
    <property type="evidence" value="ECO:0007669"/>
    <property type="project" value="InterPro"/>
</dbReference>
<dbReference type="InterPro" id="IPR013325">
    <property type="entry name" value="RNA_pol_sigma_r2"/>
</dbReference>
<comment type="caution">
    <text evidence="7">The sequence shown here is derived from an EMBL/GenBank/DDBJ whole genome shotgun (WGS) entry which is preliminary data.</text>
</comment>
<keyword evidence="4" id="KW-0804">Transcription</keyword>
<feature type="domain" description="RNA polymerase sigma factor 70 region 4 type 2" evidence="6">
    <location>
        <begin position="111"/>
        <end position="163"/>
    </location>
</feature>
<evidence type="ECO:0000256" key="4">
    <source>
        <dbReference type="ARBA" id="ARBA00023163"/>
    </source>
</evidence>
<protein>
    <submittedName>
        <fullName evidence="7">Sigma-70 family RNA polymerase sigma factor</fullName>
    </submittedName>
</protein>
<evidence type="ECO:0000313" key="8">
    <source>
        <dbReference type="Proteomes" id="UP000437446"/>
    </source>
</evidence>
<dbReference type="PANTHER" id="PTHR43133:SF46">
    <property type="entry name" value="RNA POLYMERASE SIGMA-70 FACTOR ECF SUBFAMILY"/>
    <property type="match status" value="1"/>
</dbReference>
<name>A0A412LYE4_9BACT</name>
<dbReference type="GO" id="GO:0006352">
    <property type="term" value="P:DNA-templated transcription initiation"/>
    <property type="evidence" value="ECO:0007669"/>
    <property type="project" value="InterPro"/>
</dbReference>
<evidence type="ECO:0000259" key="5">
    <source>
        <dbReference type="Pfam" id="PF04542"/>
    </source>
</evidence>
<evidence type="ECO:0000256" key="1">
    <source>
        <dbReference type="ARBA" id="ARBA00010641"/>
    </source>
</evidence>
<dbReference type="NCBIfam" id="TIGR02937">
    <property type="entry name" value="sigma70-ECF"/>
    <property type="match status" value="1"/>
</dbReference>
<sequence>MLKGNMMTLELLYRRYYDLLLNYGLKFCQDKELVKDCIQDLFVKLHQSRNLSGTDHVRTYLLRSIKNLLMDKLSSIKLMEDIDEIGFDLKIDDSALAFLFHKNDDDLRLSRQLLNAYRQLPENQREAIYLRYVKGFSYREIAEVLAIAPQSGMNLVSRGLSKLRMIMQMKKIFLFFFFCA</sequence>